<dbReference type="Gene3D" id="1.10.1040.50">
    <property type="match status" value="1"/>
</dbReference>
<evidence type="ECO:0008006" key="8">
    <source>
        <dbReference type="Google" id="ProtNLM"/>
    </source>
</evidence>
<dbReference type="InterPro" id="IPR006108">
    <property type="entry name" value="3HC_DH_C"/>
</dbReference>
<dbReference type="NCBIfam" id="NF006143">
    <property type="entry name" value="PRK08293.1"/>
    <property type="match status" value="1"/>
</dbReference>
<dbReference type="HOGENOM" id="CLU_009834_2_0_9"/>
<keyword evidence="7" id="KW-1185">Reference proteome</keyword>
<dbReference type="GO" id="GO:0070403">
    <property type="term" value="F:NAD+ binding"/>
    <property type="evidence" value="ECO:0007669"/>
    <property type="project" value="InterPro"/>
</dbReference>
<evidence type="ECO:0000259" key="5">
    <source>
        <dbReference type="Pfam" id="PF02737"/>
    </source>
</evidence>
<dbReference type="InterPro" id="IPR006176">
    <property type="entry name" value="3-OHacyl-CoA_DH_NAD-bd"/>
</dbReference>
<evidence type="ECO:0000313" key="6">
    <source>
        <dbReference type="EMBL" id="EKU93794.1"/>
    </source>
</evidence>
<dbReference type="SUPFAM" id="SSF48179">
    <property type="entry name" value="6-phosphogluconate dehydrogenase C-terminal domain-like"/>
    <property type="match status" value="2"/>
</dbReference>
<sequence>MIEHVTIAGGGVLGSQIAIQTAVSGFKVTIYDVVEEGLDGAKNKIEQYIPRFEKESKKDYSHDELRQAADSITYTTDIKEAGKEADLVIEAIIEKLPVKKDFYQDLNQACPDHTLFATNTSTLLPSDFMAETGRPDQFLAIHFANEIWHRNIAEIMRTEKTSDESFDQAVDFAKAINMVPIPLFKEQSGYILNSLLRPFFNAGYYLLATSDSSAQDIDRAWIQATGAHDGPFSIVDHIGIETPKNILQDQVEADPDQAEDWLKDTVALFESMIEKGQGGKLDGKGFYDYDGTPAFQEEGFTDQASDIGFKDFGQTSQDPDKNRDQAIYTRLLTSVLEGALKLYVKGVSEKDTIDQVWQITRDLEWGPFSVIQEIGPDQVYQVFKDRYGGRPSDLENQVLEELKN</sequence>
<dbReference type="PANTHER" id="PTHR43561">
    <property type="match status" value="1"/>
</dbReference>
<dbReference type="Pfam" id="PF00725">
    <property type="entry name" value="3HCDH"/>
    <property type="match status" value="2"/>
</dbReference>
<keyword evidence="1" id="KW-0560">Oxidoreductase</keyword>
<dbReference type="InterPro" id="IPR052242">
    <property type="entry name" value="Mito_3-hydroxyacyl-CoA_DH"/>
</dbReference>
<evidence type="ECO:0000256" key="2">
    <source>
        <dbReference type="ARBA" id="ARBA00023027"/>
    </source>
</evidence>
<name>K9E996_9LACT</name>
<dbReference type="Gene3D" id="3.40.50.720">
    <property type="entry name" value="NAD(P)-binding Rossmann-like Domain"/>
    <property type="match status" value="1"/>
</dbReference>
<dbReference type="AlphaFoldDB" id="K9E996"/>
<evidence type="ECO:0000256" key="3">
    <source>
        <dbReference type="ARBA" id="ARBA00049556"/>
    </source>
</evidence>
<dbReference type="InterPro" id="IPR036291">
    <property type="entry name" value="NAD(P)-bd_dom_sf"/>
</dbReference>
<dbReference type="Proteomes" id="UP000009875">
    <property type="component" value="Unassembled WGS sequence"/>
</dbReference>
<dbReference type="Pfam" id="PF02737">
    <property type="entry name" value="3HCDH_N"/>
    <property type="match status" value="1"/>
</dbReference>
<dbReference type="eggNOG" id="COG1250">
    <property type="taxonomic scope" value="Bacteria"/>
</dbReference>
<reference evidence="6 7" key="1">
    <citation type="submission" date="2012-09" db="EMBL/GenBank/DDBJ databases">
        <title>The Genome Sequence of Alloiococcus otitis ATCC 51267.</title>
        <authorList>
            <consortium name="The Broad Institute Genome Sequencing Platform"/>
            <person name="Earl A."/>
            <person name="Ward D."/>
            <person name="Feldgarden M."/>
            <person name="Gevers D."/>
            <person name="Huys G."/>
            <person name="Walker B."/>
            <person name="Young S.K."/>
            <person name="Zeng Q."/>
            <person name="Gargeya S."/>
            <person name="Fitzgerald M."/>
            <person name="Haas B."/>
            <person name="Abouelleil A."/>
            <person name="Alvarado L."/>
            <person name="Arachchi H.M."/>
            <person name="Berlin A.M."/>
            <person name="Chapman S.B."/>
            <person name="Goldberg J."/>
            <person name="Griggs A."/>
            <person name="Gujja S."/>
            <person name="Hansen M."/>
            <person name="Howarth C."/>
            <person name="Imamovic A."/>
            <person name="Larimer J."/>
            <person name="McCowen C."/>
            <person name="Montmayeur A."/>
            <person name="Murphy C."/>
            <person name="Neiman D."/>
            <person name="Pearson M."/>
            <person name="Priest M."/>
            <person name="Roberts A."/>
            <person name="Saif S."/>
            <person name="Shea T."/>
            <person name="Sisk P."/>
            <person name="Sykes S."/>
            <person name="Wortman J."/>
            <person name="Nusbaum C."/>
            <person name="Birren B."/>
        </authorList>
    </citation>
    <scope>NUCLEOTIDE SEQUENCE [LARGE SCALE GENOMIC DNA]</scope>
    <source>
        <strain evidence="6 7">ATCC 51267</strain>
    </source>
</reference>
<comment type="caution">
    <text evidence="6">The sequence shown here is derived from an EMBL/GenBank/DDBJ whole genome shotgun (WGS) entry which is preliminary data.</text>
</comment>
<dbReference type="SUPFAM" id="SSF51735">
    <property type="entry name" value="NAD(P)-binding Rossmann-fold domains"/>
    <property type="match status" value="1"/>
</dbReference>
<feature type="domain" description="3-hydroxyacyl-CoA dehydrogenase C-terminal" evidence="4">
    <location>
        <begin position="328"/>
        <end position="388"/>
    </location>
</feature>
<dbReference type="InterPro" id="IPR008927">
    <property type="entry name" value="6-PGluconate_DH-like_C_sf"/>
</dbReference>
<protein>
    <recommendedName>
        <fullName evidence="8">3-hydroxybutyryl-CoA dehydrogenase</fullName>
    </recommendedName>
</protein>
<dbReference type="RefSeq" id="WP_003777486.1">
    <property type="nucleotide sequence ID" value="NZ_JH992958.1"/>
</dbReference>
<proteinExistence type="predicted"/>
<keyword evidence="2" id="KW-0520">NAD</keyword>
<organism evidence="6 7">
    <name type="scientific">Alloiococcus otitis ATCC 51267</name>
    <dbReference type="NCBI Taxonomy" id="883081"/>
    <lineage>
        <taxon>Bacteria</taxon>
        <taxon>Bacillati</taxon>
        <taxon>Bacillota</taxon>
        <taxon>Bacilli</taxon>
        <taxon>Lactobacillales</taxon>
        <taxon>Carnobacteriaceae</taxon>
        <taxon>Alloiococcus</taxon>
    </lineage>
</organism>
<dbReference type="EMBL" id="AGXA01000016">
    <property type="protein sequence ID" value="EKU93794.1"/>
    <property type="molecule type" value="Genomic_DNA"/>
</dbReference>
<dbReference type="GO" id="GO:0006635">
    <property type="term" value="P:fatty acid beta-oxidation"/>
    <property type="evidence" value="ECO:0007669"/>
    <property type="project" value="TreeGrafter"/>
</dbReference>
<evidence type="ECO:0000259" key="4">
    <source>
        <dbReference type="Pfam" id="PF00725"/>
    </source>
</evidence>
<feature type="domain" description="3-hydroxyacyl-CoA dehydrogenase NAD binding" evidence="5">
    <location>
        <begin position="4"/>
        <end position="185"/>
    </location>
</feature>
<gene>
    <name evidence="6" type="ORF">HMPREF9698_00742</name>
</gene>
<feature type="domain" description="3-hydroxyacyl-CoA dehydrogenase C-terminal" evidence="4">
    <location>
        <begin position="189"/>
        <end position="289"/>
    </location>
</feature>
<dbReference type="PANTHER" id="PTHR43561:SF3">
    <property type="entry name" value="HYDROXYACYL-COENZYME A DEHYDROGENASE, MITOCHONDRIAL"/>
    <property type="match status" value="1"/>
</dbReference>
<comment type="catalytic activity">
    <reaction evidence="3">
        <text>a (3S)-3-hydroxyacyl-CoA + NAD(+) = a 3-oxoacyl-CoA + NADH + H(+)</text>
        <dbReference type="Rhea" id="RHEA:22432"/>
        <dbReference type="ChEBI" id="CHEBI:15378"/>
        <dbReference type="ChEBI" id="CHEBI:57318"/>
        <dbReference type="ChEBI" id="CHEBI:57540"/>
        <dbReference type="ChEBI" id="CHEBI:57945"/>
        <dbReference type="ChEBI" id="CHEBI:90726"/>
        <dbReference type="EC" id="1.1.1.35"/>
    </reaction>
</comment>
<evidence type="ECO:0000256" key="1">
    <source>
        <dbReference type="ARBA" id="ARBA00023002"/>
    </source>
</evidence>
<accession>K9E996</accession>
<dbReference type="OrthoDB" id="9771883at2"/>
<dbReference type="GO" id="GO:0003857">
    <property type="term" value="F:(3S)-3-hydroxyacyl-CoA dehydrogenase (NAD+) activity"/>
    <property type="evidence" value="ECO:0007669"/>
    <property type="project" value="UniProtKB-EC"/>
</dbReference>
<evidence type="ECO:0000313" key="7">
    <source>
        <dbReference type="Proteomes" id="UP000009875"/>
    </source>
</evidence>
<dbReference type="STRING" id="883081.HMPREF9698_00742"/>
<dbReference type="PATRIC" id="fig|883081.3.peg.740"/>